<accession>A0A2X2YKH8</accession>
<dbReference type="RefSeq" id="WP_111927006.1">
    <property type="nucleotide sequence ID" value="NZ_CATNZQ010000004.1"/>
</dbReference>
<dbReference type="EMBL" id="UAWG01000020">
    <property type="protein sequence ID" value="SQB61045.1"/>
    <property type="molecule type" value="Genomic_DNA"/>
</dbReference>
<dbReference type="Pfam" id="PF02368">
    <property type="entry name" value="Big_2"/>
    <property type="match status" value="1"/>
</dbReference>
<dbReference type="InterPro" id="IPR013783">
    <property type="entry name" value="Ig-like_fold"/>
</dbReference>
<dbReference type="Gene3D" id="2.60.120.260">
    <property type="entry name" value="Galactose-binding domain-like"/>
    <property type="match status" value="2"/>
</dbReference>
<dbReference type="AlphaFoldDB" id="A0A2X2YKH8"/>
<evidence type="ECO:0000259" key="1">
    <source>
        <dbReference type="PROSITE" id="PS50853"/>
    </source>
</evidence>
<dbReference type="Pfam" id="PF13320">
    <property type="entry name" value="GH123_cat"/>
    <property type="match status" value="1"/>
</dbReference>
<dbReference type="CDD" id="cd00063">
    <property type="entry name" value="FN3"/>
    <property type="match status" value="1"/>
</dbReference>
<protein>
    <submittedName>
        <fullName evidence="2">Fibronectin type III domain-containing protein</fullName>
        <ecNumber evidence="2">3.2.1.169</ecNumber>
    </submittedName>
</protein>
<sequence length="1091" mass="124052">MSILKSKLTKVLSHSLTLIMCCSLFPMGTLQTKAKDRDNSSETEEVTTIIDDSETGTNLNQFNFSEGWIADRASVDYNETEHWTNKNQWINEKAPSFELKFKGTKIELYGKKDNDLGIYAISIDDNEPIEIDAYNLDAQNQEKLFEASNLTNEEHVLRFQILDKRNPMANDSKPLGAQIDFAKVYSTEIVNPNKEYATMVNDHTIGDDLFNFTYSDGWRESTGVNSLYNGDEFWTLATEDLEPSYTLKFYGNKVELYGVKESSSAICEVTIDNGEPEEFDPYSPTRLTGQKLYEKDGLSHGEHTITVKVTHRKNPSSTSYNGEIDYAKVYHKKIPATGIVFDTEGIQIENGMSDSVNAIVTPSYATEKTIIYSIEDENIATIDETGEITTLNEGETNIIATVKGTNISSTIPLRVTKAGALLGASVGSTDFHYLQKNYNEIKKLNLNSWSDIAWIGDELNSKIVTWTKSSPVNNVLISSSDFINENGDLISSDNVEISWLKETLANIGRGNPSAPVEPFPDIIHNSGSLDIEENKVASAWINIKIPRNAKPGIYNGSIVVTADELEEPYTFDYSFEVLNLVQPLPKETNTQIELWQHPYTTARYYGVAEEDLFTEKHFEYLKDNLEEYRDMGGRGVIANIVEEAWNHQSYDSDPSMIKWIKKSNGTFEFDYTHFDKWIQFNVDLGILDPEKGFGQIKCYSIVPWNNRIQYFNETTNRNESINPRPGSELWINTWTQFLTSFMSHLEEKGWFNITYISMDERSMDDLKASVDLIESITNQSGEHFKISSAMNYQSGNDYSFLDRIDDISIGLSHINHNSDDMKNMAAHRQELGLLTTIYTCTGDYPNSFTISDTAESAWTMWYSLAQNTDGFMRWSWDGWVENPLENVSYKYWEPGDPWFIYPAEKDSKTNTFYSTPRLERLKEGIRDINKAKYLMKNAPELKDDIDSLVKSLKRPNKGGNGYGSAVAASQEDRDLTISEVNRMKDGINKFAKEFISSKNENIVASPVRNFQPLEINKNNVSVAWQAPENTNGLEGYILYKDGKKIKELDSKENTYKFKGLNRHTIYNFKIAAKYSNGEISKKESITLRTTR</sequence>
<dbReference type="SMART" id="SM00060">
    <property type="entry name" value="FN3"/>
    <property type="match status" value="1"/>
</dbReference>
<dbReference type="InterPro" id="IPR003961">
    <property type="entry name" value="FN3_dom"/>
</dbReference>
<dbReference type="Gene3D" id="2.60.40.1080">
    <property type="match status" value="1"/>
</dbReference>
<dbReference type="Proteomes" id="UP000249986">
    <property type="component" value="Unassembled WGS sequence"/>
</dbReference>
<dbReference type="GO" id="GO:0102571">
    <property type="term" value="F:[protein]-3-O-(N-acetyl-D-glucosaminyl)-L-serine/L-threonine O-N-acetyl-alpha-D-glucosaminase activity"/>
    <property type="evidence" value="ECO:0007669"/>
    <property type="project" value="UniProtKB-EC"/>
</dbReference>
<keyword evidence="2" id="KW-0378">Hydrolase</keyword>
<dbReference type="EC" id="3.2.1.169" evidence="2"/>
<reference evidence="2 3" key="1">
    <citation type="submission" date="2018-06" db="EMBL/GenBank/DDBJ databases">
        <authorList>
            <consortium name="Pathogen Informatics"/>
            <person name="Doyle S."/>
        </authorList>
    </citation>
    <scope>NUCLEOTIDE SEQUENCE [LARGE SCALE GENOMIC DNA]</scope>
    <source>
        <strain evidence="2 3">NCTC10719</strain>
    </source>
</reference>
<dbReference type="Pfam" id="PF22680">
    <property type="entry name" value="Glyco_hydro_123_N_2"/>
    <property type="match status" value="1"/>
</dbReference>
<dbReference type="InterPro" id="IPR053850">
    <property type="entry name" value="Glyco_hydro_123_N_2"/>
</dbReference>
<dbReference type="InterPro" id="IPR003343">
    <property type="entry name" value="Big_2"/>
</dbReference>
<feature type="domain" description="Fibronectin type-III" evidence="1">
    <location>
        <begin position="1006"/>
        <end position="1091"/>
    </location>
</feature>
<dbReference type="Gene3D" id="2.60.40.10">
    <property type="entry name" value="Immunoglobulins"/>
    <property type="match status" value="1"/>
</dbReference>
<evidence type="ECO:0000313" key="3">
    <source>
        <dbReference type="Proteomes" id="UP000249986"/>
    </source>
</evidence>
<dbReference type="InterPro" id="IPR008964">
    <property type="entry name" value="Invasin/intimin_cell_adhesion"/>
</dbReference>
<keyword evidence="2" id="KW-0326">Glycosidase</keyword>
<gene>
    <name evidence="2" type="primary">nagJ_5</name>
    <name evidence="2" type="ORF">NCTC10719_02715</name>
</gene>
<dbReference type="InterPro" id="IPR036116">
    <property type="entry name" value="FN3_sf"/>
</dbReference>
<dbReference type="PROSITE" id="PS50853">
    <property type="entry name" value="FN3"/>
    <property type="match status" value="1"/>
</dbReference>
<dbReference type="Pfam" id="PF00041">
    <property type="entry name" value="fn3"/>
    <property type="match status" value="1"/>
</dbReference>
<proteinExistence type="predicted"/>
<dbReference type="SUPFAM" id="SSF49373">
    <property type="entry name" value="Invasin/intimin cell-adhesion fragments"/>
    <property type="match status" value="1"/>
</dbReference>
<dbReference type="SUPFAM" id="SSF49265">
    <property type="entry name" value="Fibronectin type III"/>
    <property type="match status" value="1"/>
</dbReference>
<organism evidence="2 3">
    <name type="scientific">Clostridium perfringens</name>
    <dbReference type="NCBI Taxonomy" id="1502"/>
    <lineage>
        <taxon>Bacteria</taxon>
        <taxon>Bacillati</taxon>
        <taxon>Bacillota</taxon>
        <taxon>Clostridia</taxon>
        <taxon>Eubacteriales</taxon>
        <taxon>Clostridiaceae</taxon>
        <taxon>Clostridium</taxon>
    </lineage>
</organism>
<evidence type="ECO:0000313" key="2">
    <source>
        <dbReference type="EMBL" id="SQB61045.1"/>
    </source>
</evidence>
<dbReference type="SMART" id="SM00635">
    <property type="entry name" value="BID_2"/>
    <property type="match status" value="1"/>
</dbReference>
<name>A0A2X2YKH8_CLOPF</name>
<dbReference type="InterPro" id="IPR025150">
    <property type="entry name" value="GH123_cat"/>
</dbReference>